<dbReference type="Pfam" id="PF00763">
    <property type="entry name" value="THF_DHG_CYH"/>
    <property type="match status" value="1"/>
</dbReference>
<dbReference type="InterPro" id="IPR020867">
    <property type="entry name" value="THF_DH/CycHdrlase_CS"/>
</dbReference>
<comment type="caution">
    <text evidence="14">The sequence shown here is derived from an EMBL/GenBank/DDBJ whole genome shotgun (WGS) entry which is preliminary data.</text>
</comment>
<keyword evidence="5 11" id="KW-0378">Hydrolase</keyword>
<dbReference type="Gene3D" id="3.40.50.720">
    <property type="entry name" value="NAD(P)-binding Rossmann-like Domain"/>
    <property type="match status" value="1"/>
</dbReference>
<feature type="domain" description="Tetrahydrofolate dehydrogenase/cyclohydrolase NAD(P)-binding" evidence="13">
    <location>
        <begin position="140"/>
        <end position="280"/>
    </location>
</feature>
<dbReference type="SUPFAM" id="SSF51735">
    <property type="entry name" value="NAD(P)-binding Rossmann-fold domains"/>
    <property type="match status" value="1"/>
</dbReference>
<evidence type="ECO:0000256" key="9">
    <source>
        <dbReference type="ARBA" id="ARBA00023167"/>
    </source>
</evidence>
<name>A0ABV3TAD8_9GAMM</name>
<comment type="similarity">
    <text evidence="11">Belongs to the tetrahydrofolate dehydrogenase/cyclohydrolase family.</text>
</comment>
<dbReference type="InterPro" id="IPR000672">
    <property type="entry name" value="THF_DH/CycHdrlase"/>
</dbReference>
<dbReference type="CDD" id="cd01080">
    <property type="entry name" value="NAD_bind_m-THF_DH_Cyclohyd"/>
    <property type="match status" value="1"/>
</dbReference>
<dbReference type="PANTHER" id="PTHR48099">
    <property type="entry name" value="C-1-TETRAHYDROFOLATE SYNTHASE, CYTOPLASMIC-RELATED"/>
    <property type="match status" value="1"/>
</dbReference>
<evidence type="ECO:0000256" key="3">
    <source>
        <dbReference type="ARBA" id="ARBA00022605"/>
    </source>
</evidence>
<dbReference type="InterPro" id="IPR036291">
    <property type="entry name" value="NAD(P)-bd_dom_sf"/>
</dbReference>
<keyword evidence="8 11" id="KW-0368">Histidine biosynthesis</keyword>
<keyword evidence="3 11" id="KW-0028">Amino-acid biosynthesis</keyword>
<dbReference type="RefSeq" id="WP_367983650.1">
    <property type="nucleotide sequence ID" value="NZ_JBAKFF010000001.1"/>
</dbReference>
<dbReference type="InterPro" id="IPR020630">
    <property type="entry name" value="THF_DH/CycHdrlase_cat_dom"/>
</dbReference>
<feature type="binding site" evidence="11">
    <location>
        <begin position="166"/>
        <end position="168"/>
    </location>
    <ligand>
        <name>NADP(+)</name>
        <dbReference type="ChEBI" id="CHEBI:58349"/>
    </ligand>
</feature>
<dbReference type="Gene3D" id="3.40.50.10860">
    <property type="entry name" value="Leucine Dehydrogenase, chain A, domain 1"/>
    <property type="match status" value="1"/>
</dbReference>
<dbReference type="EC" id="1.5.1.5" evidence="11"/>
<protein>
    <recommendedName>
        <fullName evidence="11">Bifunctional protein FolD</fullName>
    </recommendedName>
    <domain>
        <recommendedName>
            <fullName evidence="11">Methylenetetrahydrofolate dehydrogenase</fullName>
            <ecNumber evidence="11">1.5.1.5</ecNumber>
        </recommendedName>
    </domain>
    <domain>
        <recommendedName>
            <fullName evidence="11">Methenyltetrahydrofolate cyclohydrolase</fullName>
            <ecNumber evidence="11">3.5.4.9</ecNumber>
        </recommendedName>
    </domain>
</protein>
<comment type="catalytic activity">
    <reaction evidence="11">
        <text>(6R)-5,10-methenyltetrahydrofolate + H2O = (6R)-10-formyltetrahydrofolate + H(+)</text>
        <dbReference type="Rhea" id="RHEA:23700"/>
        <dbReference type="ChEBI" id="CHEBI:15377"/>
        <dbReference type="ChEBI" id="CHEBI:15378"/>
        <dbReference type="ChEBI" id="CHEBI:57455"/>
        <dbReference type="ChEBI" id="CHEBI:195366"/>
        <dbReference type="EC" id="3.5.4.9"/>
    </reaction>
</comment>
<evidence type="ECO:0000256" key="6">
    <source>
        <dbReference type="ARBA" id="ARBA00022857"/>
    </source>
</evidence>
<keyword evidence="9 11" id="KW-0486">Methionine biosynthesis</keyword>
<keyword evidence="6 11" id="KW-0521">NADP</keyword>
<gene>
    <name evidence="11 14" type="primary">folD</name>
    <name evidence="14" type="ORF">V6X30_05630</name>
</gene>
<evidence type="ECO:0000259" key="12">
    <source>
        <dbReference type="Pfam" id="PF00763"/>
    </source>
</evidence>
<proteinExistence type="inferred from homology"/>
<evidence type="ECO:0000256" key="4">
    <source>
        <dbReference type="ARBA" id="ARBA00022755"/>
    </source>
</evidence>
<keyword evidence="2 11" id="KW-0554">One-carbon metabolism</keyword>
<evidence type="ECO:0000256" key="2">
    <source>
        <dbReference type="ARBA" id="ARBA00022563"/>
    </source>
</evidence>
<comment type="function">
    <text evidence="11">Catalyzes the oxidation of 5,10-methylenetetrahydrofolate to 5,10-methenyltetrahydrofolate and then the hydrolysis of 5,10-methenyltetrahydrofolate to 10-formyltetrahydrofolate.</text>
</comment>
<evidence type="ECO:0000259" key="13">
    <source>
        <dbReference type="Pfam" id="PF02882"/>
    </source>
</evidence>
<evidence type="ECO:0000256" key="1">
    <source>
        <dbReference type="ARBA" id="ARBA00004777"/>
    </source>
</evidence>
<dbReference type="GO" id="GO:0004488">
    <property type="term" value="F:methylenetetrahydrofolate dehydrogenase (NADP+) activity"/>
    <property type="evidence" value="ECO:0007669"/>
    <property type="project" value="UniProtKB-EC"/>
</dbReference>
<dbReference type="Pfam" id="PF02882">
    <property type="entry name" value="THF_DHG_CYH_C"/>
    <property type="match status" value="1"/>
</dbReference>
<keyword evidence="4 11" id="KW-0658">Purine biosynthesis</keyword>
<dbReference type="NCBIfam" id="NF008058">
    <property type="entry name" value="PRK10792.1"/>
    <property type="match status" value="1"/>
</dbReference>
<dbReference type="Proteomes" id="UP001556637">
    <property type="component" value="Unassembled WGS sequence"/>
</dbReference>
<sequence>MSASIIDGKAIAADIRETIRGEVAERVAAGRAAPGLAVVLVGDNAASSVYVRMKRRDCAEVGFVSQDYDLPVQTTQDELLALIDRLNASPETHGILVQLPLPDHIDEQAVIERIDPAKDVDGFHPQNVGRLVLRLPGLRSCTPHGVMTLLHRTGLELAGAHAVVIGQSNIVGRPMALELLNARCTVTICHSRTKDLRAEVERADILVAAVGRTAFIPGDWIKSGATVIDVGINRQEDGRLVGDVDYAGAAERAAWITPVPGGVGPLTRATLLENTLQAARALAD</sequence>
<evidence type="ECO:0000256" key="7">
    <source>
        <dbReference type="ARBA" id="ARBA00023002"/>
    </source>
</evidence>
<dbReference type="PANTHER" id="PTHR48099:SF5">
    <property type="entry name" value="C-1-TETRAHYDROFOLATE SYNTHASE, CYTOPLASMIC"/>
    <property type="match status" value="1"/>
</dbReference>
<organism evidence="14 15">
    <name type="scientific">Spiribacter insolitus</name>
    <dbReference type="NCBI Taxonomy" id="3122417"/>
    <lineage>
        <taxon>Bacteria</taxon>
        <taxon>Pseudomonadati</taxon>
        <taxon>Pseudomonadota</taxon>
        <taxon>Gammaproteobacteria</taxon>
        <taxon>Chromatiales</taxon>
        <taxon>Ectothiorhodospiraceae</taxon>
        <taxon>Spiribacter</taxon>
    </lineage>
</organism>
<dbReference type="GO" id="GO:0004477">
    <property type="term" value="F:methenyltetrahydrofolate cyclohydrolase activity"/>
    <property type="evidence" value="ECO:0007669"/>
    <property type="project" value="UniProtKB-EC"/>
</dbReference>
<reference evidence="14 15" key="1">
    <citation type="submission" date="2024-02" db="EMBL/GenBank/DDBJ databases">
        <title>New especies of Spiribacter isolated from saline water.</title>
        <authorList>
            <person name="Leon M.J."/>
            <person name="De La Haba R."/>
            <person name="Sanchez-Porro C."/>
            <person name="Ventosa A."/>
        </authorList>
    </citation>
    <scope>NUCLEOTIDE SEQUENCE [LARGE SCALE GENOMIC DNA]</scope>
    <source>
        <strain evidence="15">ag22IC4-189</strain>
    </source>
</reference>
<evidence type="ECO:0000313" key="14">
    <source>
        <dbReference type="EMBL" id="MEX0430874.1"/>
    </source>
</evidence>
<feature type="binding site" evidence="11">
    <location>
        <position position="232"/>
    </location>
    <ligand>
        <name>NADP(+)</name>
        <dbReference type="ChEBI" id="CHEBI:58349"/>
    </ligand>
</feature>
<dbReference type="InterPro" id="IPR020631">
    <property type="entry name" value="THF_DH/CycHdrlase_NAD-bd_dom"/>
</dbReference>
<feature type="domain" description="Tetrahydrofolate dehydrogenase/cyclohydrolase catalytic" evidence="12">
    <location>
        <begin position="6"/>
        <end position="121"/>
    </location>
</feature>
<accession>A0ABV3TAD8</accession>
<dbReference type="EMBL" id="JBAKFF010000001">
    <property type="protein sequence ID" value="MEX0430874.1"/>
    <property type="molecule type" value="Genomic_DNA"/>
</dbReference>
<dbReference type="PRINTS" id="PR00085">
    <property type="entry name" value="THFDHDRGNASE"/>
</dbReference>
<dbReference type="NCBIfam" id="NF010783">
    <property type="entry name" value="PRK14186.1"/>
    <property type="match status" value="1"/>
</dbReference>
<evidence type="ECO:0000313" key="15">
    <source>
        <dbReference type="Proteomes" id="UP001556637"/>
    </source>
</evidence>
<comment type="subunit">
    <text evidence="11">Homodimer.</text>
</comment>
<evidence type="ECO:0000256" key="8">
    <source>
        <dbReference type="ARBA" id="ARBA00023102"/>
    </source>
</evidence>
<dbReference type="EC" id="3.5.4.9" evidence="11"/>
<evidence type="ECO:0000256" key="5">
    <source>
        <dbReference type="ARBA" id="ARBA00022801"/>
    </source>
</evidence>
<comment type="caution">
    <text evidence="11">Lacks conserved residue(s) required for the propagation of feature annotation.</text>
</comment>
<comment type="pathway">
    <text evidence="1 11">One-carbon metabolism; tetrahydrofolate interconversion.</text>
</comment>
<dbReference type="SUPFAM" id="SSF53223">
    <property type="entry name" value="Aminoacid dehydrogenase-like, N-terminal domain"/>
    <property type="match status" value="1"/>
</dbReference>
<dbReference type="PROSITE" id="PS00766">
    <property type="entry name" value="THF_DHG_CYH_1"/>
    <property type="match status" value="1"/>
</dbReference>
<comment type="catalytic activity">
    <reaction evidence="11">
        <text>(6R)-5,10-methylene-5,6,7,8-tetrahydrofolate + NADP(+) = (6R)-5,10-methenyltetrahydrofolate + NADPH</text>
        <dbReference type="Rhea" id="RHEA:22812"/>
        <dbReference type="ChEBI" id="CHEBI:15636"/>
        <dbReference type="ChEBI" id="CHEBI:57455"/>
        <dbReference type="ChEBI" id="CHEBI:57783"/>
        <dbReference type="ChEBI" id="CHEBI:58349"/>
        <dbReference type="EC" id="1.5.1.5"/>
    </reaction>
</comment>
<keyword evidence="7 11" id="KW-0560">Oxidoreductase</keyword>
<keyword evidence="10 11" id="KW-0511">Multifunctional enzyme</keyword>
<evidence type="ECO:0000256" key="10">
    <source>
        <dbReference type="ARBA" id="ARBA00023268"/>
    </source>
</evidence>
<dbReference type="InterPro" id="IPR046346">
    <property type="entry name" value="Aminoacid_DH-like_N_sf"/>
</dbReference>
<evidence type="ECO:0000256" key="11">
    <source>
        <dbReference type="HAMAP-Rule" id="MF_01576"/>
    </source>
</evidence>
<keyword evidence="15" id="KW-1185">Reference proteome</keyword>
<dbReference type="HAMAP" id="MF_01576">
    <property type="entry name" value="THF_DHG_CYH"/>
    <property type="match status" value="1"/>
</dbReference>